<dbReference type="PANTHER" id="PTHR43265">
    <property type="entry name" value="ESTERASE ESTD"/>
    <property type="match status" value="1"/>
</dbReference>
<gene>
    <name evidence="2" type="ORF">HNR53_003006</name>
</gene>
<accession>A0A7X0HT31</accession>
<evidence type="ECO:0000259" key="1">
    <source>
        <dbReference type="Pfam" id="PF00561"/>
    </source>
</evidence>
<sequence>MKKQIWINWKQQKLAAVLEYPENLLTDRNYPLLIICHGFVGSKVGVDRLFVKTADALTKDGMIVLRFDYSGCGESSGDYGKTGLHDLIEQTRTVIEYGFNLKQVDRNNITLLGHSLGGAAAALTAANEKQIKRLILWSAVAHPFKDISRIVGSEKVRLLKPDSSIDYLGYELTKPFFDSLSGYEPLKAARGFSGAVLLIHGTGDEDIPVNYVSEYEKVFTDRNSGECTAYEIQKANHTYSNSEHFTQLIGYTRSWLRKQQALQEYSLHDHAFIV</sequence>
<protein>
    <recommendedName>
        <fullName evidence="1">AB hydrolase-1 domain-containing protein</fullName>
    </recommendedName>
</protein>
<feature type="domain" description="AB hydrolase-1" evidence="1">
    <location>
        <begin position="31"/>
        <end position="146"/>
    </location>
</feature>
<dbReference type="InterPro" id="IPR000073">
    <property type="entry name" value="AB_hydrolase_1"/>
</dbReference>
<dbReference type="Gene3D" id="3.40.50.1820">
    <property type="entry name" value="alpha/beta hydrolase"/>
    <property type="match status" value="1"/>
</dbReference>
<comment type="caution">
    <text evidence="2">The sequence shown here is derived from an EMBL/GenBank/DDBJ whole genome shotgun (WGS) entry which is preliminary data.</text>
</comment>
<evidence type="ECO:0000313" key="2">
    <source>
        <dbReference type="EMBL" id="MBB6446347.1"/>
    </source>
</evidence>
<reference evidence="2 3" key="1">
    <citation type="submission" date="2020-08" db="EMBL/GenBank/DDBJ databases">
        <title>Genomic Encyclopedia of Type Strains, Phase IV (KMG-IV): sequencing the most valuable type-strain genomes for metagenomic binning, comparative biology and taxonomic classification.</title>
        <authorList>
            <person name="Goeker M."/>
        </authorList>
    </citation>
    <scope>NUCLEOTIDE SEQUENCE [LARGE SCALE GENOMIC DNA]</scope>
    <source>
        <strain evidence="2 3">DSM 5391</strain>
    </source>
</reference>
<dbReference type="AlphaFoldDB" id="A0A7X0HT31"/>
<dbReference type="PANTHER" id="PTHR43265:SF1">
    <property type="entry name" value="ESTERASE ESTD"/>
    <property type="match status" value="1"/>
</dbReference>
<dbReference type="Proteomes" id="UP000531594">
    <property type="component" value="Unassembled WGS sequence"/>
</dbReference>
<dbReference type="EMBL" id="JACHGK010000011">
    <property type="protein sequence ID" value="MBB6446347.1"/>
    <property type="molecule type" value="Genomic_DNA"/>
</dbReference>
<dbReference type="RefSeq" id="WP_184527287.1">
    <property type="nucleotide sequence ID" value="NZ_JACHGK010000011.1"/>
</dbReference>
<dbReference type="SUPFAM" id="SSF53474">
    <property type="entry name" value="alpha/beta-Hydrolases"/>
    <property type="match status" value="1"/>
</dbReference>
<dbReference type="InterPro" id="IPR029058">
    <property type="entry name" value="AB_hydrolase_fold"/>
</dbReference>
<dbReference type="GO" id="GO:0052689">
    <property type="term" value="F:carboxylic ester hydrolase activity"/>
    <property type="evidence" value="ECO:0007669"/>
    <property type="project" value="TreeGrafter"/>
</dbReference>
<name>A0A7X0HT31_9BACI</name>
<keyword evidence="3" id="KW-1185">Reference proteome</keyword>
<organism evidence="2 3">
    <name type="scientific">Bacillus benzoevorans</name>
    <dbReference type="NCBI Taxonomy" id="1456"/>
    <lineage>
        <taxon>Bacteria</taxon>
        <taxon>Bacillati</taxon>
        <taxon>Bacillota</taxon>
        <taxon>Bacilli</taxon>
        <taxon>Bacillales</taxon>
        <taxon>Bacillaceae</taxon>
        <taxon>Bacillus</taxon>
    </lineage>
</organism>
<proteinExistence type="predicted"/>
<dbReference type="InterPro" id="IPR053145">
    <property type="entry name" value="AB_hydrolase_Est10"/>
</dbReference>
<evidence type="ECO:0000313" key="3">
    <source>
        <dbReference type="Proteomes" id="UP000531594"/>
    </source>
</evidence>
<dbReference type="Pfam" id="PF00561">
    <property type="entry name" value="Abhydrolase_1"/>
    <property type="match status" value="1"/>
</dbReference>